<dbReference type="PANTHER" id="PTHR31111">
    <property type="entry name" value="BNAA05G37150D PROTEIN-RELATED"/>
    <property type="match status" value="1"/>
</dbReference>
<gene>
    <name evidence="3" type="ORF">MKW98_031893</name>
</gene>
<dbReference type="Pfam" id="PF08268">
    <property type="entry name" value="FBA_3"/>
    <property type="match status" value="1"/>
</dbReference>
<dbReference type="InterPro" id="IPR036047">
    <property type="entry name" value="F-box-like_dom_sf"/>
</dbReference>
<evidence type="ECO:0000259" key="2">
    <source>
        <dbReference type="SMART" id="SM00256"/>
    </source>
</evidence>
<dbReference type="Pfam" id="PF00646">
    <property type="entry name" value="F-box"/>
    <property type="match status" value="1"/>
</dbReference>
<dbReference type="EMBL" id="JAJJMB010011222">
    <property type="protein sequence ID" value="KAI3903239.1"/>
    <property type="molecule type" value="Genomic_DNA"/>
</dbReference>
<feature type="compositionally biased region" description="Low complexity" evidence="1">
    <location>
        <begin position="35"/>
        <end position="50"/>
    </location>
</feature>
<dbReference type="InterPro" id="IPR017451">
    <property type="entry name" value="F-box-assoc_interact_dom"/>
</dbReference>
<dbReference type="SMART" id="SM00256">
    <property type="entry name" value="FBOX"/>
    <property type="match status" value="1"/>
</dbReference>
<proteinExistence type="predicted"/>
<dbReference type="Proteomes" id="UP001202328">
    <property type="component" value="Unassembled WGS sequence"/>
</dbReference>
<dbReference type="SUPFAM" id="SSF81383">
    <property type="entry name" value="F-box domain"/>
    <property type="match status" value="1"/>
</dbReference>
<keyword evidence="4" id="KW-1185">Reference proteome</keyword>
<name>A0AAD4XCY6_9MAGN</name>
<evidence type="ECO:0000256" key="1">
    <source>
        <dbReference type="SAM" id="MobiDB-lite"/>
    </source>
</evidence>
<feature type="domain" description="F-box" evidence="2">
    <location>
        <begin position="56"/>
        <end position="96"/>
    </location>
</feature>
<dbReference type="InterPro" id="IPR001810">
    <property type="entry name" value="F-box_dom"/>
</dbReference>
<sequence>MDPTEIGEVFVTVTGGEAGAASSLAPIISEDDDNNNGNISNTNTNSSFGSGNVNNVDDNIVCEILSRLPVNSLMQLKCVSKHCCSMIRKDRYLIDLHHNRSKAKPRLFITVPRKIDGYKKTEHDNPFYPISYFLVTADLLFEDGELSPVVRSIREMDTPSYRITGPLNGLICLFDPEKNHSIQVGNLSTGEFTPWIKSTFISNLNVEDKDKYRLRISKCDLGFDSATKEHKVICFWNIHHHQVCEVLTVGDRTWRVIDDVLPAYNFREWYLFGASIYVNGSIYYSPRKLTGEDAESKFIVAFDVGKEKFRSIRIPDFILDQIPQKFQPPDSLQLLEIDGHPALLIRISRDIVKLWLFDNEYGSGYRTNTWTEVKIELPFYWEHVDYGNDVYSVRFHSVIGTDFIILYLYRCLAVGGGYHFAHKVTQYSYNWKKKFFAEIKINGLPSSIPYHSYASGMSIFTESLSPVQ</sequence>
<accession>A0AAD4XCY6</accession>
<dbReference type="AlphaFoldDB" id="A0AAD4XCY6"/>
<evidence type="ECO:0000313" key="3">
    <source>
        <dbReference type="EMBL" id="KAI3903239.1"/>
    </source>
</evidence>
<organism evidence="3 4">
    <name type="scientific">Papaver atlanticum</name>
    <dbReference type="NCBI Taxonomy" id="357466"/>
    <lineage>
        <taxon>Eukaryota</taxon>
        <taxon>Viridiplantae</taxon>
        <taxon>Streptophyta</taxon>
        <taxon>Embryophyta</taxon>
        <taxon>Tracheophyta</taxon>
        <taxon>Spermatophyta</taxon>
        <taxon>Magnoliopsida</taxon>
        <taxon>Ranunculales</taxon>
        <taxon>Papaveraceae</taxon>
        <taxon>Papaveroideae</taxon>
        <taxon>Papaver</taxon>
    </lineage>
</organism>
<dbReference type="InterPro" id="IPR013187">
    <property type="entry name" value="F-box-assoc_dom_typ3"/>
</dbReference>
<protein>
    <recommendedName>
        <fullName evidence="2">F-box domain-containing protein</fullName>
    </recommendedName>
</protein>
<dbReference type="PANTHER" id="PTHR31111:SF138">
    <property type="entry name" value="F-BOX ASSOCIATED DOMAIN-CONTAINING PROTEIN"/>
    <property type="match status" value="1"/>
</dbReference>
<dbReference type="NCBIfam" id="TIGR01640">
    <property type="entry name" value="F_box_assoc_1"/>
    <property type="match status" value="1"/>
</dbReference>
<feature type="region of interest" description="Disordered" evidence="1">
    <location>
        <begin position="27"/>
        <end position="50"/>
    </location>
</feature>
<comment type="caution">
    <text evidence="3">The sequence shown here is derived from an EMBL/GenBank/DDBJ whole genome shotgun (WGS) entry which is preliminary data.</text>
</comment>
<reference evidence="3" key="1">
    <citation type="submission" date="2022-04" db="EMBL/GenBank/DDBJ databases">
        <title>A functionally conserved STORR gene fusion in Papaver species that diverged 16.8 million years ago.</title>
        <authorList>
            <person name="Catania T."/>
        </authorList>
    </citation>
    <scope>NUCLEOTIDE SEQUENCE</scope>
    <source>
        <strain evidence="3">S-188037</strain>
    </source>
</reference>
<evidence type="ECO:0000313" key="4">
    <source>
        <dbReference type="Proteomes" id="UP001202328"/>
    </source>
</evidence>